<dbReference type="Proteomes" id="UP000193224">
    <property type="component" value="Unassembled WGS sequence"/>
</dbReference>
<dbReference type="AlphaFoldDB" id="A0A1X7BTQ5"/>
<dbReference type="Gene3D" id="3.40.190.10">
    <property type="entry name" value="Periplasmic binding protein-like II"/>
    <property type="match status" value="2"/>
</dbReference>
<keyword evidence="3" id="KW-1185">Reference proteome</keyword>
<gene>
    <name evidence="2" type="ORF">ROA7745_02836</name>
</gene>
<dbReference type="RefSeq" id="WP_085800956.1">
    <property type="nucleotide sequence ID" value="NZ_FWXB01000011.1"/>
</dbReference>
<sequence length="101" mass="10929">MAFCDLSSGATQRVGTSLEMLRQMVASGKGVTLLPKLSVLGSDRTRSLVTTHAVADRILYRTMRLCWRTNDMRGKRIGNLTAFLTALDIAKGFDGSHGASP</sequence>
<evidence type="ECO:0000259" key="1">
    <source>
        <dbReference type="Pfam" id="PF03466"/>
    </source>
</evidence>
<dbReference type="Pfam" id="PF03466">
    <property type="entry name" value="LysR_substrate"/>
    <property type="match status" value="1"/>
</dbReference>
<organism evidence="2 3">
    <name type="scientific">Roseovarius aestuarii</name>
    <dbReference type="NCBI Taxonomy" id="475083"/>
    <lineage>
        <taxon>Bacteria</taxon>
        <taxon>Pseudomonadati</taxon>
        <taxon>Pseudomonadota</taxon>
        <taxon>Alphaproteobacteria</taxon>
        <taxon>Rhodobacterales</taxon>
        <taxon>Roseobacteraceae</taxon>
        <taxon>Roseovarius</taxon>
    </lineage>
</organism>
<dbReference type="SUPFAM" id="SSF53850">
    <property type="entry name" value="Periplasmic binding protein-like II"/>
    <property type="match status" value="1"/>
</dbReference>
<feature type="domain" description="LysR substrate-binding" evidence="1">
    <location>
        <begin position="16"/>
        <end position="85"/>
    </location>
</feature>
<keyword evidence="2" id="KW-0238">DNA-binding</keyword>
<dbReference type="GO" id="GO:0003677">
    <property type="term" value="F:DNA binding"/>
    <property type="evidence" value="ECO:0007669"/>
    <property type="project" value="UniProtKB-KW"/>
</dbReference>
<reference evidence="2 3" key="1">
    <citation type="submission" date="2017-03" db="EMBL/GenBank/DDBJ databases">
        <authorList>
            <person name="Afonso C.L."/>
            <person name="Miller P.J."/>
            <person name="Scott M.A."/>
            <person name="Spackman E."/>
            <person name="Goraichik I."/>
            <person name="Dimitrov K.M."/>
            <person name="Suarez D.L."/>
            <person name="Swayne D.E."/>
        </authorList>
    </citation>
    <scope>NUCLEOTIDE SEQUENCE [LARGE SCALE GENOMIC DNA]</scope>
    <source>
        <strain evidence="2 3">CECT 7745</strain>
    </source>
</reference>
<dbReference type="InterPro" id="IPR005119">
    <property type="entry name" value="LysR_subst-bd"/>
</dbReference>
<accession>A0A1X7BTQ5</accession>
<dbReference type="OrthoDB" id="9775392at2"/>
<protein>
    <submittedName>
        <fullName evidence="2">DNA-binding transcriptional regulator OxyR</fullName>
    </submittedName>
</protein>
<dbReference type="EMBL" id="FWXB01000011">
    <property type="protein sequence ID" value="SMC13002.1"/>
    <property type="molecule type" value="Genomic_DNA"/>
</dbReference>
<evidence type="ECO:0000313" key="2">
    <source>
        <dbReference type="EMBL" id="SMC13002.1"/>
    </source>
</evidence>
<proteinExistence type="predicted"/>
<name>A0A1X7BTQ5_9RHOB</name>
<evidence type="ECO:0000313" key="3">
    <source>
        <dbReference type="Proteomes" id="UP000193224"/>
    </source>
</evidence>